<dbReference type="RefSeq" id="WP_052517183.1">
    <property type="nucleotide sequence ID" value="NZ_JACIER010000003.1"/>
</dbReference>
<dbReference type="EMBL" id="JACIER010000003">
    <property type="protein sequence ID" value="MBB4043145.1"/>
    <property type="molecule type" value="Genomic_DNA"/>
</dbReference>
<proteinExistence type="predicted"/>
<gene>
    <name evidence="1" type="ORF">GGR06_000912</name>
</gene>
<evidence type="ECO:0000313" key="2">
    <source>
        <dbReference type="Proteomes" id="UP000560658"/>
    </source>
</evidence>
<name>A0A840D342_9BACE</name>
<dbReference type="GO" id="GO:0004061">
    <property type="term" value="F:arylformamidase activity"/>
    <property type="evidence" value="ECO:0007669"/>
    <property type="project" value="InterPro"/>
</dbReference>
<dbReference type="SUPFAM" id="SSF102198">
    <property type="entry name" value="Putative cyclase"/>
    <property type="match status" value="1"/>
</dbReference>
<dbReference type="GO" id="GO:0019441">
    <property type="term" value="P:L-tryptophan catabolic process to kynurenine"/>
    <property type="evidence" value="ECO:0007669"/>
    <property type="project" value="InterPro"/>
</dbReference>
<comment type="caution">
    <text evidence="1">The sequence shown here is derived from an EMBL/GenBank/DDBJ whole genome shotgun (WGS) entry which is preliminary data.</text>
</comment>
<dbReference type="AlphaFoldDB" id="A0A840D342"/>
<reference evidence="1" key="1">
    <citation type="submission" date="2020-08" db="EMBL/GenBank/DDBJ databases">
        <title>Genomic Encyclopedia of Type Strains, Phase IV (KMG-IV): sequencing the most valuable type-strain genomes for metagenomic binning, comparative biology and taxonomic classification.</title>
        <authorList>
            <person name="Goeker M."/>
        </authorList>
    </citation>
    <scope>NUCLEOTIDE SEQUENCE [LARGE SCALE GENOMIC DNA]</scope>
    <source>
        <strain evidence="1">DSM 105720</strain>
    </source>
</reference>
<sequence length="181" mass="20526">MNLHIELDTSHPAYAWLEQQADKIGARGHFGTHIDCYTSVPVQNEFHLPVHILDCRKGMPTLEEASALPSLKNQALILYTGNLYRNEYGSKAYFDETDTSVQNEVLLRILNKSPELILIDSYGIGQHGPIHQERDKTCESFGCYVIENIRIAPEEINTIHTIHVHFDLDYPSTGKPCTVTY</sequence>
<dbReference type="Proteomes" id="UP000560658">
    <property type="component" value="Unassembled WGS sequence"/>
</dbReference>
<evidence type="ECO:0000313" key="1">
    <source>
        <dbReference type="EMBL" id="MBB4043145.1"/>
    </source>
</evidence>
<accession>A0A840D342</accession>
<organism evidence="1 2">
    <name type="scientific">Bacteroides reticulotermitis</name>
    <dbReference type="NCBI Taxonomy" id="1133319"/>
    <lineage>
        <taxon>Bacteria</taxon>
        <taxon>Pseudomonadati</taxon>
        <taxon>Bacteroidota</taxon>
        <taxon>Bacteroidia</taxon>
        <taxon>Bacteroidales</taxon>
        <taxon>Bacteroidaceae</taxon>
        <taxon>Bacteroides</taxon>
    </lineage>
</organism>
<dbReference type="Gene3D" id="3.50.30.50">
    <property type="entry name" value="Putative cyclase"/>
    <property type="match status" value="1"/>
</dbReference>
<keyword evidence="2" id="KW-1185">Reference proteome</keyword>
<dbReference type="InterPro" id="IPR037175">
    <property type="entry name" value="KFase_sf"/>
</dbReference>
<protein>
    <submittedName>
        <fullName evidence="1">Kynurenine formamidase</fullName>
    </submittedName>
</protein>